<reference evidence="3" key="1">
    <citation type="submission" date="2009-09" db="EMBL/GenBank/DDBJ databases">
        <title>The complete chromosome of Sebaldella termitidis ATCC 33386.</title>
        <authorList>
            <consortium name="US DOE Joint Genome Institute (JGI-PGF)"/>
            <person name="Lucas S."/>
            <person name="Copeland A."/>
            <person name="Lapidus A."/>
            <person name="Glavina del Rio T."/>
            <person name="Dalin E."/>
            <person name="Tice H."/>
            <person name="Bruce D."/>
            <person name="Goodwin L."/>
            <person name="Pitluck S."/>
            <person name="Kyrpides N."/>
            <person name="Mavromatis K."/>
            <person name="Ivanova N."/>
            <person name="Mikhailova N."/>
            <person name="Sims D."/>
            <person name="Meincke L."/>
            <person name="Brettin T."/>
            <person name="Detter J.C."/>
            <person name="Han C."/>
            <person name="Larimer F."/>
            <person name="Land M."/>
            <person name="Hauser L."/>
            <person name="Markowitz V."/>
            <person name="Cheng J.F."/>
            <person name="Hugenholtz P."/>
            <person name="Woyke T."/>
            <person name="Wu D."/>
            <person name="Eisen J.A."/>
        </authorList>
    </citation>
    <scope>NUCLEOTIDE SEQUENCE [LARGE SCALE GENOMIC DNA]</scope>
    <source>
        <strain evidence="3">ATCC 33386 / NCTC 11300</strain>
    </source>
</reference>
<evidence type="ECO:0000313" key="3">
    <source>
        <dbReference type="Proteomes" id="UP000000845"/>
    </source>
</evidence>
<sequence>MKKVVLFIFLALGIISFSADYSKGAAAELKLVPISGSEYGFDITYYPEKDGTGKDEPLKARESKTEIGIAVKKGNTYYYEGESYGELCKIEITENAKKMTVKTNKNCSGYDNFDGTYQYKGETSAKNTKDIKDNAGGF</sequence>
<dbReference type="EMBL" id="CP001739">
    <property type="protein sequence ID" value="ACZ07267.1"/>
    <property type="molecule type" value="Genomic_DNA"/>
</dbReference>
<evidence type="ECO:0000313" key="2">
    <source>
        <dbReference type="EMBL" id="ACZ07267.1"/>
    </source>
</evidence>
<keyword evidence="1" id="KW-0732">Signal</keyword>
<dbReference type="STRING" id="526218.Sterm_0383"/>
<proteinExistence type="predicted"/>
<reference evidence="2 3" key="2">
    <citation type="journal article" date="2010" name="Stand. Genomic Sci.">
        <title>Complete genome sequence of Sebaldella termitidis type strain (NCTC 11300).</title>
        <authorList>
            <person name="Harmon-Smith M."/>
            <person name="Celia L."/>
            <person name="Chertkov O."/>
            <person name="Lapidus A."/>
            <person name="Copeland A."/>
            <person name="Glavina Del Rio T."/>
            <person name="Nolan M."/>
            <person name="Lucas S."/>
            <person name="Tice H."/>
            <person name="Cheng J.F."/>
            <person name="Han C."/>
            <person name="Detter J.C."/>
            <person name="Bruce D."/>
            <person name="Goodwin L."/>
            <person name="Pitluck S."/>
            <person name="Pati A."/>
            <person name="Liolios K."/>
            <person name="Ivanova N."/>
            <person name="Mavromatis K."/>
            <person name="Mikhailova N."/>
            <person name="Chen A."/>
            <person name="Palaniappan K."/>
            <person name="Land M."/>
            <person name="Hauser L."/>
            <person name="Chang Y.J."/>
            <person name="Jeffries C.D."/>
            <person name="Brettin T."/>
            <person name="Goker M."/>
            <person name="Beck B."/>
            <person name="Bristow J."/>
            <person name="Eisen J.A."/>
            <person name="Markowitz V."/>
            <person name="Hugenholtz P."/>
            <person name="Kyrpides N.C."/>
            <person name="Klenk H.P."/>
            <person name="Chen F."/>
        </authorList>
    </citation>
    <scope>NUCLEOTIDE SEQUENCE [LARGE SCALE GENOMIC DNA]</scope>
    <source>
        <strain evidence="3">ATCC 33386 / NCTC 11300</strain>
    </source>
</reference>
<feature type="signal peptide" evidence="1">
    <location>
        <begin position="1"/>
        <end position="19"/>
    </location>
</feature>
<name>D1ALZ9_SEBTE</name>
<dbReference type="KEGG" id="str:Sterm_0383"/>
<gene>
    <name evidence="2" type="ordered locus">Sterm_0383</name>
</gene>
<organism evidence="2 3">
    <name type="scientific">Sebaldella termitidis (strain ATCC 33386 / NCTC 11300)</name>
    <dbReference type="NCBI Taxonomy" id="526218"/>
    <lineage>
        <taxon>Bacteria</taxon>
        <taxon>Fusobacteriati</taxon>
        <taxon>Fusobacteriota</taxon>
        <taxon>Fusobacteriia</taxon>
        <taxon>Fusobacteriales</taxon>
        <taxon>Leptotrichiaceae</taxon>
        <taxon>Sebaldella</taxon>
    </lineage>
</organism>
<keyword evidence="3" id="KW-1185">Reference proteome</keyword>
<dbReference type="HOGENOM" id="CLU_1853832_0_0_0"/>
<feature type="chain" id="PRO_5003020904" evidence="1">
    <location>
        <begin position="20"/>
        <end position="138"/>
    </location>
</feature>
<accession>D1ALZ9</accession>
<evidence type="ECO:0000256" key="1">
    <source>
        <dbReference type="SAM" id="SignalP"/>
    </source>
</evidence>
<dbReference type="AlphaFoldDB" id="D1ALZ9"/>
<dbReference type="Proteomes" id="UP000000845">
    <property type="component" value="Chromosome"/>
</dbReference>
<protein>
    <submittedName>
        <fullName evidence="2">Uncharacterized protein</fullName>
    </submittedName>
</protein>
<dbReference type="RefSeq" id="WP_012859866.1">
    <property type="nucleotide sequence ID" value="NC_013517.1"/>
</dbReference>